<dbReference type="SUPFAM" id="SSF56672">
    <property type="entry name" value="DNA/RNA polymerases"/>
    <property type="match status" value="1"/>
</dbReference>
<dbReference type="PROSITE" id="PS50878">
    <property type="entry name" value="RT_POL"/>
    <property type="match status" value="1"/>
</dbReference>
<dbReference type="PANTHER" id="PTHR31635:SF196">
    <property type="entry name" value="REVERSE TRANSCRIPTASE DOMAIN-CONTAINING PROTEIN-RELATED"/>
    <property type="match status" value="1"/>
</dbReference>
<reference evidence="2" key="1">
    <citation type="journal article" date="1999" name="Mol. Gen. Genet.">
        <title>Non-LTR retrotransposons with unique integration preferences downstream of Dictyostelium discoideum tRNA genes.</title>
        <authorList>
            <person name="Szafranski K."/>
            <person name="Glockner G."/>
            <person name="Dingermann T."/>
            <person name="Dannat K."/>
            <person name="Noegel A.A."/>
            <person name="Eichinger L."/>
            <person name="Rosenthal A."/>
            <person name="Winckler T."/>
        </authorList>
    </citation>
    <scope>NUCLEOTIDE SEQUENCE</scope>
    <source>
        <strain evidence="2">AX4</strain>
    </source>
</reference>
<proteinExistence type="predicted"/>
<dbReference type="PANTHER" id="PTHR31635">
    <property type="entry name" value="REVERSE TRANSCRIPTASE DOMAIN-CONTAINING PROTEIN-RELATED"/>
    <property type="match status" value="1"/>
</dbReference>
<evidence type="ECO:0000313" key="2">
    <source>
        <dbReference type="EMBL" id="AAD43055.1"/>
    </source>
</evidence>
<dbReference type="Pfam" id="PF00078">
    <property type="entry name" value="RVT_1"/>
    <property type="match status" value="1"/>
</dbReference>
<dbReference type="InterPro" id="IPR043502">
    <property type="entry name" value="DNA/RNA_pol_sf"/>
</dbReference>
<accession>Q9Y1H7</accession>
<dbReference type="InterPro" id="IPR036691">
    <property type="entry name" value="Endo/exonu/phosph_ase_sf"/>
</dbReference>
<feature type="domain" description="Reverse transcriptase" evidence="1">
    <location>
        <begin position="505"/>
        <end position="773"/>
    </location>
</feature>
<protein>
    <submittedName>
        <fullName evidence="2">Pol</fullName>
    </submittedName>
</protein>
<dbReference type="SUPFAM" id="SSF56219">
    <property type="entry name" value="DNase I-like"/>
    <property type="match status" value="1"/>
</dbReference>
<dbReference type="AlphaFoldDB" id="Q9Y1H7"/>
<dbReference type="CDD" id="cd01650">
    <property type="entry name" value="RT_nLTR_like"/>
    <property type="match status" value="1"/>
</dbReference>
<dbReference type="VEuPathDB" id="AmoebaDB:DDB_G0272290"/>
<evidence type="ECO:0000259" key="1">
    <source>
        <dbReference type="PROSITE" id="PS50878"/>
    </source>
</evidence>
<dbReference type="EMBL" id="AF134169">
    <property type="protein sequence ID" value="AAD43055.1"/>
    <property type="molecule type" value="Genomic_DNA"/>
</dbReference>
<dbReference type="Gene3D" id="3.60.10.10">
    <property type="entry name" value="Endonuclease/exonuclease/phosphatase"/>
    <property type="match status" value="1"/>
</dbReference>
<dbReference type="InterPro" id="IPR000477">
    <property type="entry name" value="RT_dom"/>
</dbReference>
<organism evidence="2">
    <name type="scientific">Dictyostelium discoideum</name>
    <name type="common">Social amoeba</name>
    <dbReference type="NCBI Taxonomy" id="44689"/>
    <lineage>
        <taxon>Eukaryota</taxon>
        <taxon>Amoebozoa</taxon>
        <taxon>Evosea</taxon>
        <taxon>Eumycetozoa</taxon>
        <taxon>Dictyostelia</taxon>
        <taxon>Dictyosteliales</taxon>
        <taxon>Dictyosteliaceae</taxon>
        <taxon>Dictyostelium</taxon>
    </lineage>
</organism>
<sequence>MVVIKINQWNVRGWGTDTSFKNKTDFIKSQSPPNSLALTIVNELNADATQAHQLFPGSIISATNRGNGIGILNHNNQNIKLSPIFIIEGRLIISDILIKDTTTRILAIYAPAQPDKRKTLASTLNKHFNNQYHNLTSNPKKNIDIIAGDFNCLDFNDNHTSNDDQGNLTTQSPDEMATVIEAIRISNNLMDMDQLNKRPTFSRTIHNTNNNLTRILERRLDRIYLNNSIINYSQLYLRNLIPPKINDIPLSDHNFLSTTFTLPNIQMNKRRWRLKKSSILSSIMLKKIDFLLNDYSRELSSNHNSISFSQLNSLLNKIKQLYTEFQKQNDYNNKANIKNLISLLETEFKDQAFATLSAINESKKREEQLKQELNNYCEETSLKYISARIKKRHNDFTINAVKDAQGRTINKQELIEEEYVKYYSNLYDYKEDDPPSHYEMLENWTVTRDSTWDNLENEFTSQEILEVIKQLNPHKSPGPDGIPNLFYITHKEKLAPILASAFNDTLRNPHLISKNYKEGLIITIPKKGDPELIKNRRPITLANCIYKIHSKLINNRIIPILTKVINHNQKGFVPGRFIIDNIISMNELINYCNDKRINGIITLYDFEKAFDSISHGSILRSLQHINIPTNIINLIMNLLTKSEARIEINGRTTIPFEIKRGVKQGDPLSPTLFVLVIEALARKILQDDRITGLPLNNSNHREKFQSFADDSASMVPDSQQLELVLQHFNSFCKATSSKLNIDKSSSILIGNPDNTNQRIPISTNPERYLGYFFTGKGITRKMPEILNTIRSSLVLWKTTDSTIKTKTNILKAFALSKLTYYSYVENFKEEELNQINKLVEWFLSAPNNKNASGFQVINLMRTKRARYPLKVGGWNIWNIELRQLAQKLWIINQFILALETKQTNSSHHKSWEYQIQKNKFTSRYLKENLDEWNKIRIKKAIFNNNLTSIKNENGQPLSLAEWYTTIQDQNPTIPKTEFQSSLNLRGYSYNQLFNNILKIKDPKTRDTMFRFHARCLPINYLHNKQCPLCKEDMSKDPYGHLFFSCKKTKQFIKINKLKNFIYITTGKGKNWHHTRIRQNNNFINRITPKLSPTAKKDQEVNADYANHRFHKEYFEWNYKAIDYDLTRSFAYRNLMALILHNIWIWICNQIYSEDPLTDESLSYSSLLKKWHKLATLEYIKKAKDLKNLSAKDHNNFKDPKILLTSTIKLRKTTANYYCIPESSLPNIISFDQFI</sequence>
<dbReference type="OMA" id="DSQHIWI"/>
<name>Q9Y1H7_DICDI</name>